<name>A0ABQ6G002_9CHLR</name>
<keyword evidence="9" id="KW-1185">Reference proteome</keyword>
<evidence type="ECO:0000256" key="3">
    <source>
        <dbReference type="ARBA" id="ARBA00022692"/>
    </source>
</evidence>
<evidence type="ECO:0000313" key="9">
    <source>
        <dbReference type="Proteomes" id="UP001344906"/>
    </source>
</evidence>
<keyword evidence="5 6" id="KW-0472">Membrane</keyword>
<proteinExistence type="predicted"/>
<keyword evidence="3 6" id="KW-0812">Transmembrane</keyword>
<evidence type="ECO:0000256" key="1">
    <source>
        <dbReference type="ARBA" id="ARBA00004651"/>
    </source>
</evidence>
<protein>
    <recommendedName>
        <fullName evidence="7">Cardiolipin synthase N-terminal domain-containing protein</fullName>
    </recommendedName>
</protein>
<feature type="transmembrane region" description="Helical" evidence="6">
    <location>
        <begin position="46"/>
        <end position="66"/>
    </location>
</feature>
<gene>
    <name evidence="8" type="ORF">KDH_53910</name>
</gene>
<dbReference type="Proteomes" id="UP001344906">
    <property type="component" value="Unassembled WGS sequence"/>
</dbReference>
<evidence type="ECO:0000256" key="6">
    <source>
        <dbReference type="SAM" id="Phobius"/>
    </source>
</evidence>
<evidence type="ECO:0000256" key="5">
    <source>
        <dbReference type="ARBA" id="ARBA00023136"/>
    </source>
</evidence>
<feature type="transmembrane region" description="Helical" evidence="6">
    <location>
        <begin position="7"/>
        <end position="31"/>
    </location>
</feature>
<keyword evidence="2" id="KW-1003">Cell membrane</keyword>
<comment type="subcellular location">
    <subcellularLocation>
        <location evidence="1">Cell membrane</location>
        <topology evidence="1">Multi-pass membrane protein</topology>
    </subcellularLocation>
</comment>
<dbReference type="RefSeq" id="WP_338254812.1">
    <property type="nucleotide sequence ID" value="NZ_BSRI01000002.1"/>
</dbReference>
<sequence>MGSIAMLIILAIYCSIGIVVLLGSVFWIWMIIDCIKYERPDSNDKIIWVLVILFTHLVGAIIYFFMRRQPRIRQGQPYNLP</sequence>
<accession>A0ABQ6G002</accession>
<evidence type="ECO:0000256" key="4">
    <source>
        <dbReference type="ARBA" id="ARBA00022989"/>
    </source>
</evidence>
<dbReference type="Pfam" id="PF13396">
    <property type="entry name" value="PLDc_N"/>
    <property type="match status" value="1"/>
</dbReference>
<feature type="domain" description="Cardiolipin synthase N-terminal" evidence="7">
    <location>
        <begin position="25"/>
        <end position="68"/>
    </location>
</feature>
<dbReference type="EMBL" id="BSRI01000002">
    <property type="protein sequence ID" value="GLV58560.1"/>
    <property type="molecule type" value="Genomic_DNA"/>
</dbReference>
<organism evidence="8 9">
    <name type="scientific">Dictyobacter halimunensis</name>
    <dbReference type="NCBI Taxonomy" id="3026934"/>
    <lineage>
        <taxon>Bacteria</taxon>
        <taxon>Bacillati</taxon>
        <taxon>Chloroflexota</taxon>
        <taxon>Ktedonobacteria</taxon>
        <taxon>Ktedonobacterales</taxon>
        <taxon>Dictyobacteraceae</taxon>
        <taxon>Dictyobacter</taxon>
    </lineage>
</organism>
<keyword evidence="4 6" id="KW-1133">Transmembrane helix</keyword>
<evidence type="ECO:0000313" key="8">
    <source>
        <dbReference type="EMBL" id="GLV58560.1"/>
    </source>
</evidence>
<dbReference type="InterPro" id="IPR027379">
    <property type="entry name" value="CLS_N"/>
</dbReference>
<comment type="caution">
    <text evidence="8">The sequence shown here is derived from an EMBL/GenBank/DDBJ whole genome shotgun (WGS) entry which is preliminary data.</text>
</comment>
<evidence type="ECO:0000259" key="7">
    <source>
        <dbReference type="Pfam" id="PF13396"/>
    </source>
</evidence>
<evidence type="ECO:0000256" key="2">
    <source>
        <dbReference type="ARBA" id="ARBA00022475"/>
    </source>
</evidence>
<reference evidence="8 9" key="1">
    <citation type="submission" date="2023-02" db="EMBL/GenBank/DDBJ databases">
        <title>Dictyobacter halimunensis sp. nov., a new member of the class Ktedonobacteria from forest soil in a geothermal area.</title>
        <authorList>
            <person name="Rachmania M.K."/>
            <person name="Ningsih F."/>
            <person name="Sakai Y."/>
            <person name="Yabe S."/>
            <person name="Yokota A."/>
            <person name="Sjamsuridzal W."/>
        </authorList>
    </citation>
    <scope>NUCLEOTIDE SEQUENCE [LARGE SCALE GENOMIC DNA]</scope>
    <source>
        <strain evidence="8 9">S3.2.2.5</strain>
    </source>
</reference>